<evidence type="ECO:0000313" key="2">
    <source>
        <dbReference type="EMBL" id="MBO1804870.1"/>
    </source>
</evidence>
<proteinExistence type="predicted"/>
<dbReference type="PANTHER" id="PTHR35908">
    <property type="entry name" value="HYPOTHETICAL FUSION PROTEIN"/>
    <property type="match status" value="1"/>
</dbReference>
<gene>
    <name evidence="2" type="ORF">J4H91_06005</name>
</gene>
<dbReference type="EMBL" id="JAGDYL010000007">
    <property type="protein sequence ID" value="MBO1804870.1"/>
    <property type="molecule type" value="Genomic_DNA"/>
</dbReference>
<accession>A0A939M0L2</accession>
<dbReference type="CDD" id="cd06587">
    <property type="entry name" value="VOC"/>
    <property type="match status" value="1"/>
</dbReference>
<dbReference type="InterPro" id="IPR029068">
    <property type="entry name" value="Glyas_Bleomycin-R_OHBP_Dase"/>
</dbReference>
<name>A0A939M0L2_9MICO</name>
<dbReference type="InterPro" id="IPR041581">
    <property type="entry name" value="Glyoxalase_6"/>
</dbReference>
<comment type="caution">
    <text evidence="2">The sequence shown here is derived from an EMBL/GenBank/DDBJ whole genome shotgun (WGS) entry which is preliminary data.</text>
</comment>
<dbReference type="SUPFAM" id="SSF54593">
    <property type="entry name" value="Glyoxalase/Bleomycin resistance protein/Dihydroxybiphenyl dioxygenase"/>
    <property type="match status" value="1"/>
</dbReference>
<dbReference type="Gene3D" id="3.10.180.10">
    <property type="entry name" value="2,3-Dihydroxybiphenyl 1,2-Dioxygenase, domain 1"/>
    <property type="match status" value="1"/>
</dbReference>
<sequence>MSTPIRTKKHVFALDCPDAAALGRFYAELLGWRCQAGEDSDWVDVIPPEDGVGYAIACQQIEGYRVPEWPEGPIPQQAHIDFYVDSIADAAPLAEAVGAVRHPHQPGEGRGFAVFLDPAGHLFCLCESTE</sequence>
<reference evidence="2" key="1">
    <citation type="submission" date="2021-03" db="EMBL/GenBank/DDBJ databases">
        <title>Leucobacter chromiisoli sp. nov., isolated from chromium-containing soil of chemical plant.</title>
        <authorList>
            <person name="Xu Z."/>
        </authorList>
    </citation>
    <scope>NUCLEOTIDE SEQUENCE</scope>
    <source>
        <strain evidence="2">A2</strain>
    </source>
</reference>
<dbReference type="RefSeq" id="WP_208045357.1">
    <property type="nucleotide sequence ID" value="NZ_JAGDYL010000007.1"/>
</dbReference>
<protein>
    <submittedName>
        <fullName evidence="2">VOC family protein</fullName>
    </submittedName>
</protein>
<dbReference type="PANTHER" id="PTHR35908:SF1">
    <property type="entry name" value="CONSERVED PROTEIN"/>
    <property type="match status" value="1"/>
</dbReference>
<organism evidence="2 3">
    <name type="scientific">Leucobacter ruminantium</name>
    <dbReference type="NCBI Taxonomy" id="1289170"/>
    <lineage>
        <taxon>Bacteria</taxon>
        <taxon>Bacillati</taxon>
        <taxon>Actinomycetota</taxon>
        <taxon>Actinomycetes</taxon>
        <taxon>Micrococcales</taxon>
        <taxon>Microbacteriaceae</taxon>
        <taxon>Leucobacter</taxon>
    </lineage>
</organism>
<dbReference type="Pfam" id="PF18029">
    <property type="entry name" value="Glyoxalase_6"/>
    <property type="match status" value="1"/>
</dbReference>
<evidence type="ECO:0000259" key="1">
    <source>
        <dbReference type="PROSITE" id="PS51819"/>
    </source>
</evidence>
<evidence type="ECO:0000313" key="3">
    <source>
        <dbReference type="Proteomes" id="UP000664398"/>
    </source>
</evidence>
<keyword evidence="3" id="KW-1185">Reference proteome</keyword>
<dbReference type="Proteomes" id="UP000664398">
    <property type="component" value="Unassembled WGS sequence"/>
</dbReference>
<dbReference type="InterPro" id="IPR037523">
    <property type="entry name" value="VOC_core"/>
</dbReference>
<dbReference type="AlphaFoldDB" id="A0A939M0L2"/>
<dbReference type="PROSITE" id="PS51819">
    <property type="entry name" value="VOC"/>
    <property type="match status" value="1"/>
</dbReference>
<feature type="domain" description="VOC" evidence="1">
    <location>
        <begin position="7"/>
        <end position="128"/>
    </location>
</feature>